<sequence>MPRCATFVAGVALFLPMSAPSAAASRTYVVVIDKMKFGTVPPSLKAGDAVVWENRDMFRHTATATDGSFDVDLPAGKKGKTVLARTGTFAFSCKYHPGMRGVLRVSK</sequence>
<name>A0ABT0S3Z0_9SPHN</name>
<dbReference type="RefSeq" id="WP_249831763.1">
    <property type="nucleotide sequence ID" value="NZ_JAMGBE010000003.1"/>
</dbReference>
<proteinExistence type="predicted"/>
<dbReference type="Pfam" id="PF13473">
    <property type="entry name" value="Cupredoxin_1"/>
    <property type="match status" value="1"/>
</dbReference>
<accession>A0ABT0S3Z0</accession>
<gene>
    <name evidence="3" type="ORF">LZ538_09390</name>
</gene>
<evidence type="ECO:0000313" key="4">
    <source>
        <dbReference type="Proteomes" id="UP001165342"/>
    </source>
</evidence>
<dbReference type="Gene3D" id="2.60.40.420">
    <property type="entry name" value="Cupredoxins - blue copper proteins"/>
    <property type="match status" value="1"/>
</dbReference>
<organism evidence="3 4">
    <name type="scientific">Sphingomonas hankyongi</name>
    <dbReference type="NCBI Taxonomy" id="2908209"/>
    <lineage>
        <taxon>Bacteria</taxon>
        <taxon>Pseudomonadati</taxon>
        <taxon>Pseudomonadota</taxon>
        <taxon>Alphaproteobacteria</taxon>
        <taxon>Sphingomonadales</taxon>
        <taxon>Sphingomonadaceae</taxon>
        <taxon>Sphingomonas</taxon>
    </lineage>
</organism>
<protein>
    <submittedName>
        <fullName evidence="3">Cupredoxin domain-containing protein</fullName>
    </submittedName>
</protein>
<feature type="signal peptide" evidence="1">
    <location>
        <begin position="1"/>
        <end position="23"/>
    </location>
</feature>
<keyword evidence="1" id="KW-0732">Signal</keyword>
<feature type="chain" id="PRO_5046584751" evidence="1">
    <location>
        <begin position="24"/>
        <end position="107"/>
    </location>
</feature>
<feature type="domain" description="EfeO-type cupredoxin-like" evidence="2">
    <location>
        <begin position="8"/>
        <end position="103"/>
    </location>
</feature>
<evidence type="ECO:0000256" key="1">
    <source>
        <dbReference type="SAM" id="SignalP"/>
    </source>
</evidence>
<evidence type="ECO:0000259" key="2">
    <source>
        <dbReference type="Pfam" id="PF13473"/>
    </source>
</evidence>
<dbReference type="SUPFAM" id="SSF49503">
    <property type="entry name" value="Cupredoxins"/>
    <property type="match status" value="1"/>
</dbReference>
<comment type="caution">
    <text evidence="3">The sequence shown here is derived from an EMBL/GenBank/DDBJ whole genome shotgun (WGS) entry which is preliminary data.</text>
</comment>
<dbReference type="Proteomes" id="UP001165342">
    <property type="component" value="Unassembled WGS sequence"/>
</dbReference>
<reference evidence="3" key="1">
    <citation type="submission" date="2022-05" db="EMBL/GenBank/DDBJ databases">
        <authorList>
            <person name="Jo J.-H."/>
            <person name="Im W.-T."/>
        </authorList>
    </citation>
    <scope>NUCLEOTIDE SEQUENCE</scope>
    <source>
        <strain evidence="3">SE220</strain>
    </source>
</reference>
<evidence type="ECO:0000313" key="3">
    <source>
        <dbReference type="EMBL" id="MCL6730265.1"/>
    </source>
</evidence>
<dbReference type="InterPro" id="IPR028096">
    <property type="entry name" value="EfeO_Cupredoxin"/>
</dbReference>
<dbReference type="InterPro" id="IPR008972">
    <property type="entry name" value="Cupredoxin"/>
</dbReference>
<keyword evidence="4" id="KW-1185">Reference proteome</keyword>
<dbReference type="EMBL" id="JAMGBE010000003">
    <property type="protein sequence ID" value="MCL6730265.1"/>
    <property type="molecule type" value="Genomic_DNA"/>
</dbReference>